<evidence type="ECO:0000256" key="4">
    <source>
        <dbReference type="ARBA" id="ARBA00022741"/>
    </source>
</evidence>
<dbReference type="EMBL" id="VJMJ01000159">
    <property type="protein sequence ID" value="KAF0729937.1"/>
    <property type="molecule type" value="Genomic_DNA"/>
</dbReference>
<dbReference type="InterPro" id="IPR003439">
    <property type="entry name" value="ABC_transporter-like_ATP-bd"/>
</dbReference>
<evidence type="ECO:0000313" key="10">
    <source>
        <dbReference type="EMBL" id="KAF0729937.1"/>
    </source>
</evidence>
<protein>
    <recommendedName>
        <fullName evidence="9">ABC transporter domain-containing protein</fullName>
    </recommendedName>
</protein>
<dbReference type="PANTHER" id="PTHR48041:SF139">
    <property type="entry name" value="PROTEIN SCARLET"/>
    <property type="match status" value="1"/>
</dbReference>
<dbReference type="CDD" id="cd03213">
    <property type="entry name" value="ABCG_EPDR"/>
    <property type="match status" value="1"/>
</dbReference>
<evidence type="ECO:0000256" key="3">
    <source>
        <dbReference type="ARBA" id="ARBA00022692"/>
    </source>
</evidence>
<keyword evidence="6 8" id="KW-1133">Transmembrane helix</keyword>
<evidence type="ECO:0000256" key="7">
    <source>
        <dbReference type="ARBA" id="ARBA00023136"/>
    </source>
</evidence>
<dbReference type="GO" id="GO:0016887">
    <property type="term" value="F:ATP hydrolysis activity"/>
    <property type="evidence" value="ECO:0007669"/>
    <property type="project" value="InterPro"/>
</dbReference>
<keyword evidence="3 8" id="KW-0812">Transmembrane</keyword>
<dbReference type="GO" id="GO:0016020">
    <property type="term" value="C:membrane"/>
    <property type="evidence" value="ECO:0007669"/>
    <property type="project" value="UniProtKB-SubCell"/>
</dbReference>
<dbReference type="InterPro" id="IPR017871">
    <property type="entry name" value="ABC_transporter-like_CS"/>
</dbReference>
<dbReference type="SMART" id="SM00382">
    <property type="entry name" value="AAA"/>
    <property type="match status" value="1"/>
</dbReference>
<feature type="transmembrane region" description="Helical" evidence="8">
    <location>
        <begin position="362"/>
        <end position="381"/>
    </location>
</feature>
<comment type="subcellular location">
    <subcellularLocation>
        <location evidence="1">Membrane</location>
        <topology evidence="1">Multi-pass membrane protein</topology>
    </subcellularLocation>
</comment>
<keyword evidence="4" id="KW-0547">Nucleotide-binding</keyword>
<evidence type="ECO:0000256" key="1">
    <source>
        <dbReference type="ARBA" id="ARBA00004141"/>
    </source>
</evidence>
<keyword evidence="11" id="KW-1185">Reference proteome</keyword>
<dbReference type="Pfam" id="PF19055">
    <property type="entry name" value="ABC2_membrane_7"/>
    <property type="match status" value="1"/>
</dbReference>
<dbReference type="GO" id="GO:0140359">
    <property type="term" value="F:ABC-type transporter activity"/>
    <property type="evidence" value="ECO:0007669"/>
    <property type="project" value="InterPro"/>
</dbReference>
<dbReference type="Proteomes" id="UP000481153">
    <property type="component" value="Unassembled WGS sequence"/>
</dbReference>
<evidence type="ECO:0000256" key="8">
    <source>
        <dbReference type="SAM" id="Phobius"/>
    </source>
</evidence>
<dbReference type="AlphaFoldDB" id="A0A6G0WR92"/>
<feature type="transmembrane region" description="Helical" evidence="8">
    <location>
        <begin position="387"/>
        <end position="404"/>
    </location>
</feature>
<dbReference type="PROSITE" id="PS00211">
    <property type="entry name" value="ABC_TRANSPORTER_1"/>
    <property type="match status" value="1"/>
</dbReference>
<dbReference type="InterPro" id="IPR027417">
    <property type="entry name" value="P-loop_NTPase"/>
</dbReference>
<name>A0A6G0WR92_9STRA</name>
<feature type="transmembrane region" description="Helical" evidence="8">
    <location>
        <begin position="502"/>
        <end position="522"/>
    </location>
</feature>
<keyword evidence="2" id="KW-0813">Transport</keyword>
<evidence type="ECO:0000313" key="11">
    <source>
        <dbReference type="Proteomes" id="UP000481153"/>
    </source>
</evidence>
<dbReference type="VEuPathDB" id="FungiDB:AeMF1_011648"/>
<accession>A0A6G0WR92</accession>
<comment type="caution">
    <text evidence="10">The sequence shown here is derived from an EMBL/GenBank/DDBJ whole genome shotgun (WGS) entry which is preliminary data.</text>
</comment>
<dbReference type="PANTHER" id="PTHR48041">
    <property type="entry name" value="ABC TRANSPORTER G FAMILY MEMBER 28"/>
    <property type="match status" value="1"/>
</dbReference>
<gene>
    <name evidence="10" type="ORF">Ae201684_012576</name>
</gene>
<keyword evidence="7 8" id="KW-0472">Membrane</keyword>
<feature type="transmembrane region" description="Helical" evidence="8">
    <location>
        <begin position="471"/>
        <end position="493"/>
    </location>
</feature>
<dbReference type="InterPro" id="IPR050352">
    <property type="entry name" value="ABCG_transporters"/>
</dbReference>
<evidence type="ECO:0000256" key="6">
    <source>
        <dbReference type="ARBA" id="ARBA00022989"/>
    </source>
</evidence>
<dbReference type="InterPro" id="IPR003593">
    <property type="entry name" value="AAA+_ATPase"/>
</dbReference>
<dbReference type="GO" id="GO:0005524">
    <property type="term" value="F:ATP binding"/>
    <property type="evidence" value="ECO:0007669"/>
    <property type="project" value="UniProtKB-KW"/>
</dbReference>
<dbReference type="InterPro" id="IPR043926">
    <property type="entry name" value="ABCG_dom"/>
</dbReference>
<dbReference type="Gene3D" id="3.40.50.300">
    <property type="entry name" value="P-loop containing nucleotide triphosphate hydrolases"/>
    <property type="match status" value="1"/>
</dbReference>
<feature type="transmembrane region" description="Helical" evidence="8">
    <location>
        <begin position="444"/>
        <end position="465"/>
    </location>
</feature>
<dbReference type="InterPro" id="IPR013525">
    <property type="entry name" value="ABC2_TM"/>
</dbReference>
<feature type="domain" description="ABC transporter" evidence="9">
    <location>
        <begin position="42"/>
        <end position="278"/>
    </location>
</feature>
<dbReference type="SUPFAM" id="SSF52540">
    <property type="entry name" value="P-loop containing nucleoside triphosphate hydrolases"/>
    <property type="match status" value="1"/>
</dbReference>
<evidence type="ECO:0000259" key="9">
    <source>
        <dbReference type="PROSITE" id="PS50893"/>
    </source>
</evidence>
<sequence length="615" mass="69340">MINSEQFHVIDTPKTDYVIDTAQHLRHVPRLSLEWKIDEMSVHVKKSRRQVETKTILKNINGVALPGELIVIMGPSGSGKSSMLDILAGRNKSFQGHVKVNGEAWNQVTNRRSCYVMQDDLFYHTLTVEEHLQFQAQLRMGESSTLEQRNVRVQFVLEEFGLLKCKDSYIGNAVVRGISGGERKRLTIATELLTNPSLLFVDEPTSGLDSFMAESVVQQMQKLARDGRTILTTIHQPSSGLFSLFDSLYLLSNGRTVYYGKASDSVDYFASIGYQCPTYMNPTDYFMKQITQLDPEVSKRAQSLIALWEDKEQVLQVSPEEYASVEELAAYDESRLSVFGQYRVLCKRNITRLIRDRLAFRARFFQSIVVSVLVGLIYLQLDLNQTGIQSFTGVLFFFVIFHVFSSANPEFIAIPMELPIISRENNESLYGAATWYLAKNTSELPFQLIFPLVFLIPIYFLIGFGSSNATLFFTFYLFVSLLCSTATGIAYMVSCMVRRADLAPIVGVVILLPLILFGGLFINSNDTTNYFIWLEYISPLKYAYRGIMRAFWTSVTDISCTPAGRSCIHSGDQVLKNMSLDKASIGVDVGALIALNIGFRALGLFFLSINIKKRN</sequence>
<organism evidence="10 11">
    <name type="scientific">Aphanomyces euteiches</name>
    <dbReference type="NCBI Taxonomy" id="100861"/>
    <lineage>
        <taxon>Eukaryota</taxon>
        <taxon>Sar</taxon>
        <taxon>Stramenopiles</taxon>
        <taxon>Oomycota</taxon>
        <taxon>Saprolegniomycetes</taxon>
        <taxon>Saprolegniales</taxon>
        <taxon>Verrucalvaceae</taxon>
        <taxon>Aphanomyces</taxon>
    </lineage>
</organism>
<keyword evidence="5" id="KW-0067">ATP-binding</keyword>
<proteinExistence type="predicted"/>
<evidence type="ECO:0000256" key="2">
    <source>
        <dbReference type="ARBA" id="ARBA00022448"/>
    </source>
</evidence>
<dbReference type="Pfam" id="PF01061">
    <property type="entry name" value="ABC2_membrane"/>
    <property type="match status" value="1"/>
</dbReference>
<dbReference type="FunFam" id="3.40.50.300:FF:001480">
    <property type="entry name" value="ABC transporter"/>
    <property type="match status" value="1"/>
</dbReference>
<dbReference type="PROSITE" id="PS50893">
    <property type="entry name" value="ABC_TRANSPORTER_2"/>
    <property type="match status" value="1"/>
</dbReference>
<feature type="transmembrane region" description="Helical" evidence="8">
    <location>
        <begin position="589"/>
        <end position="609"/>
    </location>
</feature>
<dbReference type="Pfam" id="PF00005">
    <property type="entry name" value="ABC_tran"/>
    <property type="match status" value="1"/>
</dbReference>
<reference evidence="10 11" key="1">
    <citation type="submission" date="2019-07" db="EMBL/GenBank/DDBJ databases">
        <title>Genomics analysis of Aphanomyces spp. identifies a new class of oomycete effector associated with host adaptation.</title>
        <authorList>
            <person name="Gaulin E."/>
        </authorList>
    </citation>
    <scope>NUCLEOTIDE SEQUENCE [LARGE SCALE GENOMIC DNA]</scope>
    <source>
        <strain evidence="10 11">ATCC 201684</strain>
    </source>
</reference>
<evidence type="ECO:0000256" key="5">
    <source>
        <dbReference type="ARBA" id="ARBA00022840"/>
    </source>
</evidence>